<name>A0A0M3J0Z5_ANISI</name>
<evidence type="ECO:0000256" key="1">
    <source>
        <dbReference type="SAM" id="Phobius"/>
    </source>
</evidence>
<organism evidence="4">
    <name type="scientific">Anisakis simplex</name>
    <name type="common">Herring worm</name>
    <dbReference type="NCBI Taxonomy" id="6269"/>
    <lineage>
        <taxon>Eukaryota</taxon>
        <taxon>Metazoa</taxon>
        <taxon>Ecdysozoa</taxon>
        <taxon>Nematoda</taxon>
        <taxon>Chromadorea</taxon>
        <taxon>Rhabditida</taxon>
        <taxon>Spirurina</taxon>
        <taxon>Ascaridomorpha</taxon>
        <taxon>Ascaridoidea</taxon>
        <taxon>Anisakidae</taxon>
        <taxon>Anisakis</taxon>
        <taxon>Anisakis simplex complex</taxon>
    </lineage>
</organism>
<dbReference type="AlphaFoldDB" id="A0A0M3J0Z5"/>
<dbReference type="OrthoDB" id="5821563at2759"/>
<evidence type="ECO:0000313" key="4">
    <source>
        <dbReference type="WBParaSite" id="ASIM_0000118901-mRNA-1"/>
    </source>
</evidence>
<reference evidence="2 3" key="2">
    <citation type="submission" date="2018-11" db="EMBL/GenBank/DDBJ databases">
        <authorList>
            <consortium name="Pathogen Informatics"/>
        </authorList>
    </citation>
    <scope>NUCLEOTIDE SEQUENCE [LARGE SCALE GENOMIC DNA]</scope>
</reference>
<sequence>MFVEQRDYSHENCRELCSPYVYGYGAHFIFTITNGICSLLLISPYARDLIALIRLTVNGLQNEFYKSKTDLCVTLIALGCFLLTLIINYIDVAFDLYNSISVFGYPLLFPYINFPLFLFGLHHSVLRTHKQCEQVIYEVNSFVKLAYDNAEYFQIATVKVYEEDMYIEVTCYKCLNLSNCSRSSNVYTIESRPSLVHRHSAVAVGDNTRRIGSLRDLDNWLQNKMQISIAPSDEKNIYY</sequence>
<keyword evidence="1" id="KW-0472">Membrane</keyword>
<protein>
    <submittedName>
        <fullName evidence="4">PHM7_cyt domain-containing protein</fullName>
    </submittedName>
</protein>
<dbReference type="EMBL" id="UYRR01001003">
    <property type="protein sequence ID" value="VDK18392.1"/>
    <property type="molecule type" value="Genomic_DNA"/>
</dbReference>
<keyword evidence="1" id="KW-0812">Transmembrane</keyword>
<keyword evidence="1" id="KW-1133">Transmembrane helix</keyword>
<feature type="transmembrane region" description="Helical" evidence="1">
    <location>
        <begin position="102"/>
        <end position="121"/>
    </location>
</feature>
<dbReference type="WBParaSite" id="ASIM_0000118901-mRNA-1">
    <property type="protein sequence ID" value="ASIM_0000118901-mRNA-1"/>
    <property type="gene ID" value="ASIM_0000118901"/>
</dbReference>
<evidence type="ECO:0000313" key="3">
    <source>
        <dbReference type="Proteomes" id="UP000267096"/>
    </source>
</evidence>
<accession>A0A0M3J0Z5</accession>
<reference evidence="4" key="1">
    <citation type="submission" date="2017-02" db="UniProtKB">
        <authorList>
            <consortium name="WormBaseParasite"/>
        </authorList>
    </citation>
    <scope>IDENTIFICATION</scope>
</reference>
<keyword evidence="3" id="KW-1185">Reference proteome</keyword>
<evidence type="ECO:0000313" key="2">
    <source>
        <dbReference type="EMBL" id="VDK18392.1"/>
    </source>
</evidence>
<proteinExistence type="predicted"/>
<gene>
    <name evidence="2" type="ORF">ASIM_LOCUS1079</name>
</gene>
<feature type="transmembrane region" description="Helical" evidence="1">
    <location>
        <begin position="20"/>
        <end position="42"/>
    </location>
</feature>
<dbReference type="Proteomes" id="UP000267096">
    <property type="component" value="Unassembled WGS sequence"/>
</dbReference>
<feature type="transmembrane region" description="Helical" evidence="1">
    <location>
        <begin position="71"/>
        <end position="90"/>
    </location>
</feature>